<dbReference type="Gene3D" id="2.70.40.10">
    <property type="match status" value="1"/>
</dbReference>
<dbReference type="Pfam" id="PF00692">
    <property type="entry name" value="dUTPase"/>
    <property type="match status" value="1"/>
</dbReference>
<evidence type="ECO:0000256" key="4">
    <source>
        <dbReference type="ARBA" id="ARBA00023080"/>
    </source>
</evidence>
<dbReference type="GO" id="GO:0006226">
    <property type="term" value="P:dUMP biosynthetic process"/>
    <property type="evidence" value="ECO:0007669"/>
    <property type="project" value="InterPro"/>
</dbReference>
<dbReference type="GO" id="GO:0000287">
    <property type="term" value="F:magnesium ion binding"/>
    <property type="evidence" value="ECO:0007669"/>
    <property type="project" value="InterPro"/>
</dbReference>
<protein>
    <recommendedName>
        <fullName evidence="2">dUTP diphosphatase</fullName>
        <ecNumber evidence="2">3.6.1.23</ecNumber>
    </recommendedName>
</protein>
<sequence>MSLENVFYTLQNQFEHFAVLKLAVNPNCSELVGWYKTHVEKHNQAILSDPFPNSGFDLLVPANSTVESIKTTMISMDVTCDMVDRNQVSTGYYMFPRSSISKTPLMLSNHTGIIDAGYRGRLIGAFRNLSDEAYEVQENTRLLQVCHPSLCPVYVVLVEERELSMTQRGAGGFGSTGL</sequence>
<dbReference type="InterPro" id="IPR033704">
    <property type="entry name" value="dUTPase_trimeric"/>
</dbReference>
<dbReference type="GO" id="GO:0004170">
    <property type="term" value="F:dUTP diphosphatase activity"/>
    <property type="evidence" value="ECO:0007669"/>
    <property type="project" value="UniProtKB-EC"/>
</dbReference>
<name>A0A6C0E1A1_9ZZZZ</name>
<evidence type="ECO:0000256" key="1">
    <source>
        <dbReference type="ARBA" id="ARBA00006581"/>
    </source>
</evidence>
<dbReference type="PANTHER" id="PTHR11241:SF0">
    <property type="entry name" value="DEOXYURIDINE 5'-TRIPHOSPHATE NUCLEOTIDOHYDROLASE"/>
    <property type="match status" value="1"/>
</dbReference>
<keyword evidence="4" id="KW-0546">Nucleotide metabolism</keyword>
<dbReference type="InterPro" id="IPR036157">
    <property type="entry name" value="dUTPase-like_sf"/>
</dbReference>
<dbReference type="PANTHER" id="PTHR11241">
    <property type="entry name" value="DEOXYURIDINE 5'-TRIPHOSPHATE NUCLEOTIDOHYDROLASE"/>
    <property type="match status" value="1"/>
</dbReference>
<dbReference type="GO" id="GO:0046081">
    <property type="term" value="P:dUTP catabolic process"/>
    <property type="evidence" value="ECO:0007669"/>
    <property type="project" value="InterPro"/>
</dbReference>
<evidence type="ECO:0000313" key="6">
    <source>
        <dbReference type="EMBL" id="QHT21205.1"/>
    </source>
</evidence>
<dbReference type="EC" id="3.6.1.23" evidence="2"/>
<evidence type="ECO:0000256" key="2">
    <source>
        <dbReference type="ARBA" id="ARBA00012379"/>
    </source>
</evidence>
<dbReference type="SUPFAM" id="SSF51283">
    <property type="entry name" value="dUTPase-like"/>
    <property type="match status" value="1"/>
</dbReference>
<feature type="domain" description="dUTPase-like" evidence="5">
    <location>
        <begin position="54"/>
        <end position="177"/>
    </location>
</feature>
<evidence type="ECO:0000256" key="3">
    <source>
        <dbReference type="ARBA" id="ARBA00022801"/>
    </source>
</evidence>
<accession>A0A6C0E1A1</accession>
<evidence type="ECO:0000259" key="5">
    <source>
        <dbReference type="Pfam" id="PF00692"/>
    </source>
</evidence>
<keyword evidence="3" id="KW-0378">Hydrolase</keyword>
<comment type="similarity">
    <text evidence="1">Belongs to the dUTPase family.</text>
</comment>
<dbReference type="InterPro" id="IPR008181">
    <property type="entry name" value="dUTPase"/>
</dbReference>
<organism evidence="6">
    <name type="scientific">viral metagenome</name>
    <dbReference type="NCBI Taxonomy" id="1070528"/>
    <lineage>
        <taxon>unclassified sequences</taxon>
        <taxon>metagenomes</taxon>
        <taxon>organismal metagenomes</taxon>
    </lineage>
</organism>
<dbReference type="AlphaFoldDB" id="A0A6C0E1A1"/>
<reference evidence="6" key="1">
    <citation type="journal article" date="2020" name="Nature">
        <title>Giant virus diversity and host interactions through global metagenomics.</title>
        <authorList>
            <person name="Schulz F."/>
            <person name="Roux S."/>
            <person name="Paez-Espino D."/>
            <person name="Jungbluth S."/>
            <person name="Walsh D.A."/>
            <person name="Denef V.J."/>
            <person name="McMahon K.D."/>
            <person name="Konstantinidis K.T."/>
            <person name="Eloe-Fadrosh E.A."/>
            <person name="Kyrpides N.C."/>
            <person name="Woyke T."/>
        </authorList>
    </citation>
    <scope>NUCLEOTIDE SEQUENCE</scope>
    <source>
        <strain evidence="6">GVMAG-M-3300023174-92</strain>
    </source>
</reference>
<dbReference type="CDD" id="cd07557">
    <property type="entry name" value="trimeric_dUTPase"/>
    <property type="match status" value="1"/>
</dbReference>
<dbReference type="InterPro" id="IPR029054">
    <property type="entry name" value="dUTPase-like"/>
</dbReference>
<dbReference type="EMBL" id="MN739688">
    <property type="protein sequence ID" value="QHT21205.1"/>
    <property type="molecule type" value="Genomic_DNA"/>
</dbReference>
<proteinExistence type="inferred from homology"/>